<feature type="domain" description="EF-hand" evidence="6">
    <location>
        <begin position="1342"/>
        <end position="1377"/>
    </location>
</feature>
<dbReference type="InParanoid" id="K3XCG3"/>
<keyword evidence="8" id="KW-1185">Reference proteome</keyword>
<dbReference type="InterPro" id="IPR011992">
    <property type="entry name" value="EF-hand-dom_pair"/>
</dbReference>
<dbReference type="InterPro" id="IPR002048">
    <property type="entry name" value="EF_hand_dom"/>
</dbReference>
<dbReference type="InterPro" id="IPR036322">
    <property type="entry name" value="WD40_repeat_dom_sf"/>
</dbReference>
<reference evidence="8" key="2">
    <citation type="submission" date="2010-04" db="EMBL/GenBank/DDBJ databases">
        <authorList>
            <person name="Buell R."/>
            <person name="Hamilton J."/>
            <person name="Hostetler J."/>
        </authorList>
    </citation>
    <scope>NUCLEOTIDE SEQUENCE [LARGE SCALE GENOMIC DNA]</scope>
    <source>
        <strain evidence="8">DAOM:BR144</strain>
    </source>
</reference>
<evidence type="ECO:0000259" key="6">
    <source>
        <dbReference type="PROSITE" id="PS50222"/>
    </source>
</evidence>
<evidence type="ECO:0000256" key="3">
    <source>
        <dbReference type="ARBA" id="ARBA00022837"/>
    </source>
</evidence>
<keyword evidence="3" id="KW-0106">Calcium</keyword>
<dbReference type="CDD" id="cd00051">
    <property type="entry name" value="EFh"/>
    <property type="match status" value="1"/>
</dbReference>
<dbReference type="eggNOG" id="KOG0266">
    <property type="taxonomic scope" value="Eukaryota"/>
</dbReference>
<dbReference type="GO" id="GO:1990234">
    <property type="term" value="C:transferase complex"/>
    <property type="evidence" value="ECO:0007669"/>
    <property type="project" value="UniProtKB-ARBA"/>
</dbReference>
<dbReference type="PANTHER" id="PTHR22847:SF637">
    <property type="entry name" value="WD REPEAT DOMAIN 5B"/>
    <property type="match status" value="1"/>
</dbReference>
<dbReference type="Pfam" id="PF00400">
    <property type="entry name" value="WD40"/>
    <property type="match status" value="2"/>
</dbReference>
<feature type="compositionally biased region" description="Basic residues" evidence="5">
    <location>
        <begin position="922"/>
        <end position="939"/>
    </location>
</feature>
<dbReference type="InterPro" id="IPR018247">
    <property type="entry name" value="EF_Hand_1_Ca_BS"/>
</dbReference>
<dbReference type="STRING" id="431595.K3XCG3"/>
<evidence type="ECO:0000313" key="8">
    <source>
        <dbReference type="Proteomes" id="UP000019132"/>
    </source>
</evidence>
<dbReference type="Gene3D" id="2.130.10.10">
    <property type="entry name" value="YVTN repeat-like/Quinoprotein amine dehydrogenase"/>
    <property type="match status" value="3"/>
</dbReference>
<dbReference type="Gene3D" id="1.10.238.10">
    <property type="entry name" value="EF-hand"/>
    <property type="match status" value="1"/>
</dbReference>
<dbReference type="PROSITE" id="PS50082">
    <property type="entry name" value="WD_REPEATS_2"/>
    <property type="match status" value="1"/>
</dbReference>
<dbReference type="HOGENOM" id="CLU_244796_0_0_1"/>
<evidence type="ECO:0000256" key="4">
    <source>
        <dbReference type="PROSITE-ProRule" id="PRU00221"/>
    </source>
</evidence>
<dbReference type="Proteomes" id="UP000019132">
    <property type="component" value="Unassembled WGS sequence"/>
</dbReference>
<dbReference type="EMBL" id="ADOS01001357">
    <property type="status" value="NOT_ANNOTATED_CDS"/>
    <property type="molecule type" value="Genomic_DNA"/>
</dbReference>
<keyword evidence="2" id="KW-0677">Repeat</keyword>
<organism evidence="7 8">
    <name type="scientific">Globisporangium ultimum (strain ATCC 200006 / CBS 805.95 / DAOM BR144)</name>
    <name type="common">Pythium ultimum</name>
    <dbReference type="NCBI Taxonomy" id="431595"/>
    <lineage>
        <taxon>Eukaryota</taxon>
        <taxon>Sar</taxon>
        <taxon>Stramenopiles</taxon>
        <taxon>Oomycota</taxon>
        <taxon>Peronosporomycetes</taxon>
        <taxon>Pythiales</taxon>
        <taxon>Pythiaceae</taxon>
        <taxon>Globisporangium</taxon>
    </lineage>
</organism>
<name>K3XCG3_GLOUD</name>
<evidence type="ECO:0000256" key="2">
    <source>
        <dbReference type="ARBA" id="ARBA00022737"/>
    </source>
</evidence>
<dbReference type="PROSITE" id="PS00018">
    <property type="entry name" value="EF_HAND_1"/>
    <property type="match status" value="1"/>
</dbReference>
<sequence>MATRAAHQEASRRAPLFALGEDDGQNDEDVLRRGSDEAVWVTELVCFLFNAQGGVLQVARGTPATAVASGGFFGAENLVARRQKAKDVVEKEFLSFSLSKLHPFVEVVGCVVSYSEDEIAKNPKLNEFFWSCDLSSASEDESSFHGERPIRAFEYYHDPKAKQKKATAESTVASPNFVIMCKFYRNHENRKEWFFHPIGESGSVRSSITPALTESMQVFLLDIIPEIEIPNRNALTNVVAVCAALNYDEFLNIERYFPEKGIRKDDFARIILFVVMKSRPELQRVGRASALVALLFEMFEQIDINGDAWVDWEEFTTFCMSLGLIATCEQEIGIAGLRATSYRQELVGGAKARNFPYQVHKIKCFTQLKRIAVIENKSAVILMYDSDLVLHHTMNCVEKLLGNGDVRLAILDVDHVPTRNMLAISSSDHSITLWSIVNATTGAYVFSSKIVNRYPVARLKWCAPLKRLLASGVEYAQLWDIDTQRVDARLNHHKERISDYLELGNTGFFATSSFDHTIAVWEIASLKVAFVLEGHIQGVLTMDCMQSILLSSGFEYQAYCWSIASRSLLVTLGGHQHRLIGAKFVSNRSNASVAIAVTGDESGHFKLWDLSRCVRGSTTDLTRMMQTFEIRSPSLCLFRTFSCGLPGSAISASSSDLRKAKATEGELLDIITGNLHLYRFQAITQAEESAPPRYVVFNSVTNTFLGSVDGCITVWNANSGAKMEEPIHIRDADVCGIVFDLPRERKLFIATSDGSIRLYNPVTGVLMTKSQIHDGIISSLLFCPRTCCLISTGYDRNICVPHSNEGKTDIEVLRTVENAHESCITACTFSTELDFVATGDDSGCIHVYDFQKLYLLYRCESHHHEIRSLHFHCQAPILISGDSNGIILVWQATGVVYTTFPLMRLACQNSSTSAPGTPPSKVIRKHKRQKLKAHRRNKHNSSVSREEAEENADLADDPVQVGMIYPLSQETSESPVKAVAKPTGIEAVLAIQAPFSANSIRAGVQQKLFGPSEAHQLKEISHNLTLMASLKKSALLPLELSSKELRRMAKRRTFTTDTEKDDDDLMRTMKNYPLEMQRRTATRCHAMQALDVAPSTFLKEKLCDPSSLVSQMQGPKSTPKRKLKLRMDANVVVTRNVSLPKLPELLASLPSSILPPASTSFESNSEPRVDEAEQQSHVLRASVSEPTLASLSDVKTCGESHTFVEQNEGTKRNNIARKLKLYEEIIASNGGDDEFCQFPEGRVKRHSQPSIRASTSPLRDATNNIKLMSSMKKCASQGMVSIAGNTGTSGIQQNPFGPFYTVKQVIEFGNIITRFDEDFSGDIDQQEWVSMLQSFRPIFGQSDQETTEKLFRSLDRDDSGRISLREILPAMFSKATPEQLQQMKLFLNTHTDAGDKKPKKNAAHK</sequence>
<dbReference type="PANTHER" id="PTHR22847">
    <property type="entry name" value="WD40 REPEAT PROTEIN"/>
    <property type="match status" value="1"/>
</dbReference>
<reference evidence="7" key="3">
    <citation type="submission" date="2015-02" db="UniProtKB">
        <authorList>
            <consortium name="EnsemblProtists"/>
        </authorList>
    </citation>
    <scope>IDENTIFICATION</scope>
    <source>
        <strain evidence="7">DAOM BR144</strain>
    </source>
</reference>
<dbReference type="OMA" id="NPFGPHY"/>
<dbReference type="SUPFAM" id="SSF50978">
    <property type="entry name" value="WD40 repeat-like"/>
    <property type="match status" value="1"/>
</dbReference>
<dbReference type="InterPro" id="IPR015943">
    <property type="entry name" value="WD40/YVTN_repeat-like_dom_sf"/>
</dbReference>
<dbReference type="SMART" id="SM00320">
    <property type="entry name" value="WD40"/>
    <property type="match status" value="9"/>
</dbReference>
<evidence type="ECO:0000256" key="5">
    <source>
        <dbReference type="SAM" id="MobiDB-lite"/>
    </source>
</evidence>
<dbReference type="InterPro" id="IPR001680">
    <property type="entry name" value="WD40_rpt"/>
</dbReference>
<evidence type="ECO:0000313" key="7">
    <source>
        <dbReference type="EnsemblProtists" id="PYU1_T014912"/>
    </source>
</evidence>
<accession>K3XCG3</accession>
<dbReference type="EnsemblProtists" id="PYU1_T014912">
    <property type="protein sequence ID" value="PYU1_T014912"/>
    <property type="gene ID" value="PYU1_G014881"/>
</dbReference>
<dbReference type="PROSITE" id="PS50222">
    <property type="entry name" value="EF_HAND_2"/>
    <property type="match status" value="2"/>
</dbReference>
<protein>
    <recommendedName>
        <fullName evidence="6">EF-hand domain-containing protein</fullName>
    </recommendedName>
</protein>
<proteinExistence type="predicted"/>
<dbReference type="SMART" id="SM00054">
    <property type="entry name" value="EFh"/>
    <property type="match status" value="3"/>
</dbReference>
<dbReference type="GO" id="GO:0005509">
    <property type="term" value="F:calcium ion binding"/>
    <property type="evidence" value="ECO:0007669"/>
    <property type="project" value="InterPro"/>
</dbReference>
<feature type="region of interest" description="Disordered" evidence="5">
    <location>
        <begin position="910"/>
        <end position="955"/>
    </location>
</feature>
<feature type="repeat" description="WD" evidence="4">
    <location>
        <begin position="859"/>
        <end position="891"/>
    </location>
</feature>
<keyword evidence="1 4" id="KW-0853">WD repeat</keyword>
<feature type="domain" description="EF-hand" evidence="6">
    <location>
        <begin position="290"/>
        <end position="325"/>
    </location>
</feature>
<dbReference type="VEuPathDB" id="FungiDB:PYU1_G014881"/>
<evidence type="ECO:0000256" key="1">
    <source>
        <dbReference type="ARBA" id="ARBA00022574"/>
    </source>
</evidence>
<dbReference type="SUPFAM" id="SSF47473">
    <property type="entry name" value="EF-hand"/>
    <property type="match status" value="1"/>
</dbReference>
<reference evidence="8" key="1">
    <citation type="journal article" date="2010" name="Genome Biol.">
        <title>Genome sequence of the necrotrophic plant pathogen Pythium ultimum reveals original pathogenicity mechanisms and effector repertoire.</title>
        <authorList>
            <person name="Levesque C.A."/>
            <person name="Brouwer H."/>
            <person name="Cano L."/>
            <person name="Hamilton J.P."/>
            <person name="Holt C."/>
            <person name="Huitema E."/>
            <person name="Raffaele S."/>
            <person name="Robideau G.P."/>
            <person name="Thines M."/>
            <person name="Win J."/>
            <person name="Zerillo M.M."/>
            <person name="Beakes G.W."/>
            <person name="Boore J.L."/>
            <person name="Busam D."/>
            <person name="Dumas B."/>
            <person name="Ferriera S."/>
            <person name="Fuerstenberg S.I."/>
            <person name="Gachon C.M."/>
            <person name="Gaulin E."/>
            <person name="Govers F."/>
            <person name="Grenville-Briggs L."/>
            <person name="Horner N."/>
            <person name="Hostetler J."/>
            <person name="Jiang R.H."/>
            <person name="Johnson J."/>
            <person name="Krajaejun T."/>
            <person name="Lin H."/>
            <person name="Meijer H.J."/>
            <person name="Moore B."/>
            <person name="Morris P."/>
            <person name="Phuntmart V."/>
            <person name="Puiu D."/>
            <person name="Shetty J."/>
            <person name="Stajich J.E."/>
            <person name="Tripathy S."/>
            <person name="Wawra S."/>
            <person name="van West P."/>
            <person name="Whitty B.R."/>
            <person name="Coutinho P.M."/>
            <person name="Henrissat B."/>
            <person name="Martin F."/>
            <person name="Thomas P.D."/>
            <person name="Tyler B.M."/>
            <person name="De Vries R.P."/>
            <person name="Kamoun S."/>
            <person name="Yandell M."/>
            <person name="Tisserat N."/>
            <person name="Buell C.R."/>
        </authorList>
    </citation>
    <scope>NUCLEOTIDE SEQUENCE</scope>
    <source>
        <strain evidence="8">DAOM:BR144</strain>
    </source>
</reference>